<sequence>RHPQTFGGIDLGPGLGRSLRTKTFHSPILDVNDMDQTTEPDRQSLPQADETSMMDNMEDLFGDAADDLGLGAAPLSLPQAPLSTPVLLRLADLQRSGCCTKLAWSNTGSIACISDDGLKITFHSTLRNPRKEHYELSKPSKHPLEAPDGRHFVHIQFSGFGPDLAAVDSHAGIHIYSMAGAIGRMQPVTVDPAVVDGGSSLLDTLVGMYWLPLSPAEVKVPYFTEVNKNDGTWTTSMRGGLNEGVFHHVEGKGALFYVTASHKLCLLYQNHVNAWQSVSIELETTDTTLTLLSHAAIGPEGQQLVLATHDRAHCLRTYSISINWNPTEQHAGNMRFISVAPALHIGHLSAVEGIAPQQTDNSRISHLAVVPSPPQHVQDSSNTTICAVFTQAPVPLDPSQGFDTLSVLARWTIDSTTPALHESFTKLKQNGSIPVQPATPVLRRQLDVPANKLVLGLSCLYLNTILALTASDGTIEFRSRTSENWDILHQVPNHSTVVKSLPQSALGYFPTDHIPHVAHSTDGSALVYSKPGIPLELRYMTLLSGWQPLEKGMDGDASTVEAAVICLSRQYAILATSHASSDEALAVLPSNLSVELRTLFVRHLIFTFCRQILDVSMLEQKRQQHHVLSDPWLARAMSAQLVLGVKPGTLERTFAGQFAYCLLNLKLIGLSAASSMSRDMPAGRPDIMPFLVGHMRWSLDFLQYMIESLTQIQRLVRSGLPLKRACEEFTTKTGNPVLQLLLCSYGRTYLRVQMFFLVSAIKLLQSSIPRARTLEDRTVMVDVYDFAKSVPVGLSPLMEFMQSLDTIVRSAYTDAGVDAQRRYENEIGLITEGRIPDDLMPVVENLFNKMLPDMTGGVDMGKLYFWDTTWLGIDRIATTQQQDQRRFDAIRKTPLRSGMKLRVCRRCGAVMEDIPSEAAKQAPAWLYHAQRQCYCQTYWWIE</sequence>
<evidence type="ECO:0000313" key="12">
    <source>
        <dbReference type="EMBL" id="RMY96093.1"/>
    </source>
</evidence>
<dbReference type="InterPro" id="IPR048338">
    <property type="entry name" value="Mediator_Med16"/>
</dbReference>
<evidence type="ECO:0000256" key="8">
    <source>
        <dbReference type="ARBA" id="ARBA00032015"/>
    </source>
</evidence>
<comment type="subcellular location">
    <subcellularLocation>
        <location evidence="1 9">Nucleus</location>
    </subcellularLocation>
</comment>
<comment type="similarity">
    <text evidence="2 9">Belongs to the Mediator complex subunit 16 family.</text>
</comment>
<dbReference type="GO" id="GO:0045893">
    <property type="term" value="P:positive regulation of DNA-templated transcription"/>
    <property type="evidence" value="ECO:0007669"/>
    <property type="project" value="TreeGrafter"/>
</dbReference>
<keyword evidence="5 9" id="KW-0010">Activator</keyword>
<dbReference type="InterPro" id="IPR021665">
    <property type="entry name" value="Mediator_Med16_N"/>
</dbReference>
<dbReference type="VEuPathDB" id="FungiDB:BTJ68_01515"/>
<feature type="region of interest" description="Disordered" evidence="10">
    <location>
        <begin position="27"/>
        <end position="48"/>
    </location>
</feature>
<evidence type="ECO:0000313" key="13">
    <source>
        <dbReference type="Proteomes" id="UP000268823"/>
    </source>
</evidence>
<reference evidence="12 13" key="1">
    <citation type="journal article" date="2018" name="BMC Genomics">
        <title>Genomic evidence for intraspecific hybridization in a clonal and extremely halotolerant yeast.</title>
        <authorList>
            <person name="Gostincar C."/>
            <person name="Stajich J.E."/>
            <person name="Zupancic J."/>
            <person name="Zalar P."/>
            <person name="Gunde-Cimerman N."/>
        </authorList>
    </citation>
    <scope>NUCLEOTIDE SEQUENCE [LARGE SCALE GENOMIC DNA]</scope>
    <source>
        <strain evidence="12 13">EXF-2788</strain>
    </source>
</reference>
<gene>
    <name evidence="9" type="primary">MED16</name>
    <name evidence="12" type="ORF">D0861_00315</name>
</gene>
<protein>
    <recommendedName>
        <fullName evidence="3 9">Mediator of RNA polymerase II transcription subunit 16</fullName>
    </recommendedName>
    <alternativeName>
        <fullName evidence="8 9">Mediator complex subunit 16</fullName>
    </alternativeName>
</protein>
<evidence type="ECO:0000256" key="10">
    <source>
        <dbReference type="SAM" id="MobiDB-lite"/>
    </source>
</evidence>
<evidence type="ECO:0000256" key="7">
    <source>
        <dbReference type="ARBA" id="ARBA00023242"/>
    </source>
</evidence>
<evidence type="ECO:0000256" key="5">
    <source>
        <dbReference type="ARBA" id="ARBA00023159"/>
    </source>
</evidence>
<dbReference type="EMBL" id="QWIR01000003">
    <property type="protein sequence ID" value="RMY96093.1"/>
    <property type="molecule type" value="Genomic_DNA"/>
</dbReference>
<comment type="subunit">
    <text evidence="9">Component of the Mediator complex.</text>
</comment>
<comment type="caution">
    <text evidence="12">The sequence shown here is derived from an EMBL/GenBank/DDBJ whole genome shotgun (WGS) entry which is preliminary data.</text>
</comment>
<evidence type="ECO:0000256" key="3">
    <source>
        <dbReference type="ARBA" id="ARBA00019614"/>
    </source>
</evidence>
<dbReference type="Proteomes" id="UP000268823">
    <property type="component" value="Unassembled WGS sequence"/>
</dbReference>
<keyword evidence="6 9" id="KW-0804">Transcription</keyword>
<dbReference type="AlphaFoldDB" id="A0A3M7G536"/>
<name>A0A3M7G536_HORWE</name>
<evidence type="ECO:0000256" key="9">
    <source>
        <dbReference type="RuleBase" id="RU364149"/>
    </source>
</evidence>
<evidence type="ECO:0000259" key="11">
    <source>
        <dbReference type="Pfam" id="PF11635"/>
    </source>
</evidence>
<keyword evidence="7 9" id="KW-0539">Nucleus</keyword>
<evidence type="ECO:0000256" key="2">
    <source>
        <dbReference type="ARBA" id="ARBA00006543"/>
    </source>
</evidence>
<evidence type="ECO:0000256" key="1">
    <source>
        <dbReference type="ARBA" id="ARBA00004123"/>
    </source>
</evidence>
<accession>A0A3M7G536</accession>
<comment type="function">
    <text evidence="9">Component of the Mediator complex, a coactivator involved in the regulated transcription of nearly all RNA polymerase II-dependent genes. Mediator functions as a bridge to convey information from gene-specific regulatory proteins to the basal RNA polymerase II transcription machinery. Mediator is recruited to promoters by direct interactions with regulatory proteins and serves as a scaffold for the assembly of a functional preinitiation complex with RNA polymerase II and the general transcription factors.</text>
</comment>
<evidence type="ECO:0000256" key="6">
    <source>
        <dbReference type="ARBA" id="ARBA00023163"/>
    </source>
</evidence>
<dbReference type="OrthoDB" id="4139168at2759"/>
<evidence type="ECO:0000256" key="4">
    <source>
        <dbReference type="ARBA" id="ARBA00023015"/>
    </source>
</evidence>
<dbReference type="PANTHER" id="PTHR13224:SF6">
    <property type="entry name" value="MEDIATOR OF RNA POLYMERASE II TRANSCRIPTION SUBUNIT 16"/>
    <property type="match status" value="1"/>
</dbReference>
<feature type="domain" description="Mediator complex subunit Med16 N-terminal" evidence="11">
    <location>
        <begin position="243"/>
        <end position="484"/>
    </location>
</feature>
<feature type="non-terminal residue" evidence="12">
    <location>
        <position position="1"/>
    </location>
</feature>
<organism evidence="12 13">
    <name type="scientific">Hortaea werneckii</name>
    <name type="common">Black yeast</name>
    <name type="synonym">Cladosporium werneckii</name>
    <dbReference type="NCBI Taxonomy" id="91943"/>
    <lineage>
        <taxon>Eukaryota</taxon>
        <taxon>Fungi</taxon>
        <taxon>Dikarya</taxon>
        <taxon>Ascomycota</taxon>
        <taxon>Pezizomycotina</taxon>
        <taxon>Dothideomycetes</taxon>
        <taxon>Dothideomycetidae</taxon>
        <taxon>Mycosphaerellales</taxon>
        <taxon>Teratosphaeriaceae</taxon>
        <taxon>Hortaea</taxon>
    </lineage>
</organism>
<keyword evidence="4 9" id="KW-0805">Transcription regulation</keyword>
<dbReference type="PANTHER" id="PTHR13224">
    <property type="entry name" value="THYROID HORMONE RECEPTOR-ASSOCIATED PROTEIN-RELATED"/>
    <property type="match status" value="1"/>
</dbReference>
<dbReference type="Pfam" id="PF11635">
    <property type="entry name" value="Med16_N"/>
    <property type="match status" value="1"/>
</dbReference>
<proteinExistence type="inferred from homology"/>
<dbReference type="GO" id="GO:0016592">
    <property type="term" value="C:mediator complex"/>
    <property type="evidence" value="ECO:0007669"/>
    <property type="project" value="InterPro"/>
</dbReference>